<evidence type="ECO:0000313" key="1">
    <source>
        <dbReference type="EMBL" id="GAF96625.1"/>
    </source>
</evidence>
<dbReference type="AlphaFoldDB" id="X0V7K6"/>
<gene>
    <name evidence="1" type="ORF">S01H1_19764</name>
</gene>
<sequence length="58" mass="6471">TRDDVLTACEALPYAVHRPRIAALIRLARRVRIGHGRTLHELIVKPFLGPPVRPGVKP</sequence>
<name>X0V7K6_9ZZZZ</name>
<feature type="non-terminal residue" evidence="1">
    <location>
        <position position="1"/>
    </location>
</feature>
<protein>
    <submittedName>
        <fullName evidence="1">Uncharacterized protein</fullName>
    </submittedName>
</protein>
<comment type="caution">
    <text evidence="1">The sequence shown here is derived from an EMBL/GenBank/DDBJ whole genome shotgun (WGS) entry which is preliminary data.</text>
</comment>
<reference evidence="1" key="1">
    <citation type="journal article" date="2014" name="Front. Microbiol.">
        <title>High frequency of phylogenetically diverse reductive dehalogenase-homologous genes in deep subseafloor sedimentary metagenomes.</title>
        <authorList>
            <person name="Kawai M."/>
            <person name="Futagami T."/>
            <person name="Toyoda A."/>
            <person name="Takaki Y."/>
            <person name="Nishi S."/>
            <person name="Hori S."/>
            <person name="Arai W."/>
            <person name="Tsubouchi T."/>
            <person name="Morono Y."/>
            <person name="Uchiyama I."/>
            <person name="Ito T."/>
            <person name="Fujiyama A."/>
            <person name="Inagaki F."/>
            <person name="Takami H."/>
        </authorList>
    </citation>
    <scope>NUCLEOTIDE SEQUENCE</scope>
    <source>
        <strain evidence="1">Expedition CK06-06</strain>
    </source>
</reference>
<proteinExistence type="predicted"/>
<dbReference type="EMBL" id="BARS01010720">
    <property type="protein sequence ID" value="GAF96625.1"/>
    <property type="molecule type" value="Genomic_DNA"/>
</dbReference>
<organism evidence="1">
    <name type="scientific">marine sediment metagenome</name>
    <dbReference type="NCBI Taxonomy" id="412755"/>
    <lineage>
        <taxon>unclassified sequences</taxon>
        <taxon>metagenomes</taxon>
        <taxon>ecological metagenomes</taxon>
    </lineage>
</organism>
<accession>X0V7K6</accession>